<organism evidence="10 11">
    <name type="scientific">Sphingorhabdus profundilacus</name>
    <dbReference type="NCBI Taxonomy" id="2509718"/>
    <lineage>
        <taxon>Bacteria</taxon>
        <taxon>Pseudomonadati</taxon>
        <taxon>Pseudomonadota</taxon>
        <taxon>Alphaproteobacteria</taxon>
        <taxon>Sphingomonadales</taxon>
        <taxon>Sphingomonadaceae</taxon>
        <taxon>Sphingorhabdus</taxon>
    </lineage>
</organism>
<keyword evidence="5 9" id="KW-0812">Transmembrane</keyword>
<evidence type="ECO:0000313" key="11">
    <source>
        <dbReference type="Proteomes" id="UP000471147"/>
    </source>
</evidence>
<evidence type="ECO:0000256" key="1">
    <source>
        <dbReference type="ARBA" id="ARBA00004651"/>
    </source>
</evidence>
<evidence type="ECO:0000256" key="9">
    <source>
        <dbReference type="SAM" id="Phobius"/>
    </source>
</evidence>
<sequence>MTEAASPPRVVGTFGTVMLSLNSVIGAGIFALPAVLYAATGNFSPWMFLIFGLLQSFNVLVLARLATMFVASGGVQLYAQSAFGPIAGFLVGWLMVLAGAAGRGAALSVLVDYFAVFLPALADPLAKQLSVLLLIAALCGLTLAGMRYAMNSLVVGTVFKLAPIAVLCLIAFASGGVAVSSTLPSIGEFD</sequence>
<dbReference type="OrthoDB" id="7065842at2"/>
<evidence type="ECO:0000313" key="10">
    <source>
        <dbReference type="EMBL" id="MVZ98006.1"/>
    </source>
</evidence>
<dbReference type="GO" id="GO:0005886">
    <property type="term" value="C:plasma membrane"/>
    <property type="evidence" value="ECO:0007669"/>
    <property type="project" value="UniProtKB-SubCell"/>
</dbReference>
<evidence type="ECO:0000256" key="2">
    <source>
        <dbReference type="ARBA" id="ARBA00008220"/>
    </source>
</evidence>
<proteinExistence type="inferred from homology"/>
<dbReference type="InterPro" id="IPR050367">
    <property type="entry name" value="APC_superfamily"/>
</dbReference>
<keyword evidence="6 9" id="KW-1133">Transmembrane helix</keyword>
<accession>A0A6I4M181</accession>
<keyword evidence="11" id="KW-1185">Reference proteome</keyword>
<gene>
    <name evidence="10" type="ORF">EUU23_09840</name>
</gene>
<name>A0A6I4M181_9SPHN</name>
<dbReference type="InterPro" id="IPR002293">
    <property type="entry name" value="AA/rel_permease1"/>
</dbReference>
<reference evidence="10 11" key="1">
    <citation type="submission" date="2019-01" db="EMBL/GenBank/DDBJ databases">
        <title>Sphingorhabdus lacus sp.nov., isolated from an oligotrophic freshwater lake.</title>
        <authorList>
            <person name="Park M."/>
        </authorList>
    </citation>
    <scope>NUCLEOTIDE SEQUENCE [LARGE SCALE GENOMIC DNA]</scope>
    <source>
        <strain evidence="10 11">IMCC26285</strain>
    </source>
</reference>
<comment type="similarity">
    <text evidence="2">Belongs to the amino acid-polyamine-organocation (APC) superfamily. Basic amino acid/polyamine antiporter (APA) (TC 2.A.3.2) family.</text>
</comment>
<evidence type="ECO:0000256" key="8">
    <source>
        <dbReference type="ARBA" id="ARBA00045636"/>
    </source>
</evidence>
<keyword evidence="4" id="KW-1003">Cell membrane</keyword>
<feature type="transmembrane region" description="Helical" evidence="9">
    <location>
        <begin position="161"/>
        <end position="183"/>
    </location>
</feature>
<comment type="caution">
    <text evidence="10">The sequence shown here is derived from an EMBL/GenBank/DDBJ whole genome shotgun (WGS) entry which is preliminary data.</text>
</comment>
<dbReference type="RefSeq" id="WP_160353972.1">
    <property type="nucleotide sequence ID" value="NZ_SDWJ01000002.1"/>
</dbReference>
<dbReference type="Gene3D" id="1.20.1740.10">
    <property type="entry name" value="Amino acid/polyamine transporter I"/>
    <property type="match status" value="1"/>
</dbReference>
<dbReference type="PANTHER" id="PTHR42770">
    <property type="entry name" value="AMINO ACID TRANSPORTER-RELATED"/>
    <property type="match status" value="1"/>
</dbReference>
<dbReference type="PANTHER" id="PTHR42770:SF18">
    <property type="entry name" value="ARGININE_AGMATINE ANTIPORTER"/>
    <property type="match status" value="1"/>
</dbReference>
<feature type="transmembrane region" description="Helical" evidence="9">
    <location>
        <begin position="20"/>
        <end position="39"/>
    </location>
</feature>
<evidence type="ECO:0000256" key="3">
    <source>
        <dbReference type="ARBA" id="ARBA00021069"/>
    </source>
</evidence>
<feature type="transmembrane region" description="Helical" evidence="9">
    <location>
        <begin position="77"/>
        <end position="97"/>
    </location>
</feature>
<evidence type="ECO:0000256" key="7">
    <source>
        <dbReference type="ARBA" id="ARBA00023136"/>
    </source>
</evidence>
<protein>
    <recommendedName>
        <fullName evidence="3">Arginine/agmatine antiporter</fullName>
    </recommendedName>
</protein>
<dbReference type="Pfam" id="PF13520">
    <property type="entry name" value="AA_permease_2"/>
    <property type="match status" value="1"/>
</dbReference>
<feature type="transmembrane region" description="Helical" evidence="9">
    <location>
        <begin position="128"/>
        <end position="149"/>
    </location>
</feature>
<comment type="subcellular location">
    <subcellularLocation>
        <location evidence="1">Cell membrane</location>
        <topology evidence="1">Multi-pass membrane protein</topology>
    </subcellularLocation>
</comment>
<comment type="function">
    <text evidence="8">Major component of the acid-resistance (AR) system allowing enteric pathogens to survive the acidic environment in the stomach. Exchanges extracellular arginine for its intracellular decarboxylation product agmatine (Agm) thereby expelling intracellular protons. Probably undergoes several conformational states in order to translocate the substrate across the membrane; keeps the substrate accessible to only 1 side of the membrane at a time by opening and closing 3 membrane-internal gates.</text>
</comment>
<evidence type="ECO:0000256" key="4">
    <source>
        <dbReference type="ARBA" id="ARBA00022475"/>
    </source>
</evidence>
<dbReference type="GO" id="GO:0022857">
    <property type="term" value="F:transmembrane transporter activity"/>
    <property type="evidence" value="ECO:0007669"/>
    <property type="project" value="InterPro"/>
</dbReference>
<evidence type="ECO:0000256" key="6">
    <source>
        <dbReference type="ARBA" id="ARBA00022989"/>
    </source>
</evidence>
<dbReference type="AlphaFoldDB" id="A0A6I4M181"/>
<dbReference type="EMBL" id="SDWJ01000002">
    <property type="protein sequence ID" value="MVZ98006.1"/>
    <property type="molecule type" value="Genomic_DNA"/>
</dbReference>
<keyword evidence="7 9" id="KW-0472">Membrane</keyword>
<dbReference type="Proteomes" id="UP000471147">
    <property type="component" value="Unassembled WGS sequence"/>
</dbReference>
<evidence type="ECO:0000256" key="5">
    <source>
        <dbReference type="ARBA" id="ARBA00022692"/>
    </source>
</evidence>
<feature type="transmembrane region" description="Helical" evidence="9">
    <location>
        <begin position="46"/>
        <end position="71"/>
    </location>
</feature>
<feature type="transmembrane region" description="Helical" evidence="9">
    <location>
        <begin position="104"/>
        <end position="122"/>
    </location>
</feature>